<organism evidence="2 3">
    <name type="scientific">Subdoligranulum variabile</name>
    <dbReference type="NCBI Taxonomy" id="214851"/>
    <lineage>
        <taxon>Bacteria</taxon>
        <taxon>Bacillati</taxon>
        <taxon>Bacillota</taxon>
        <taxon>Clostridia</taxon>
        <taxon>Eubacteriales</taxon>
        <taxon>Oscillospiraceae</taxon>
        <taxon>Subdoligranulum</taxon>
    </lineage>
</organism>
<sequence length="126" mass="13271">MLVFKLAVLAFVAAVLSLALKKDQPAYAFLVSVCAVGGVLVIVIQQIRPVMEWLQALAGAFSGKEISCLLRVLGIAIVAQLTSDICKEAGMAAAATATELCGRICALFQALPILQDLLDSYAGYLQ</sequence>
<name>A0A921ILK6_9FIRM</name>
<dbReference type="Pfam" id="PF06686">
    <property type="entry name" value="SpoIIIAC"/>
    <property type="match status" value="2"/>
</dbReference>
<protein>
    <submittedName>
        <fullName evidence="2">Stage III sporulation AC/AD family protein</fullName>
    </submittedName>
</protein>
<evidence type="ECO:0000313" key="3">
    <source>
        <dbReference type="Proteomes" id="UP000782880"/>
    </source>
</evidence>
<dbReference type="InterPro" id="IPR025664">
    <property type="entry name" value="Spore_III_AC/AD"/>
</dbReference>
<accession>A0A921ILK6</accession>
<keyword evidence="1" id="KW-0472">Membrane</keyword>
<feature type="transmembrane region" description="Helical" evidence="1">
    <location>
        <begin position="27"/>
        <end position="44"/>
    </location>
</feature>
<comment type="caution">
    <text evidence="2">The sequence shown here is derived from an EMBL/GenBank/DDBJ whole genome shotgun (WGS) entry which is preliminary data.</text>
</comment>
<keyword evidence="1" id="KW-1133">Transmembrane helix</keyword>
<gene>
    <name evidence="2" type="ORF">K8V20_12395</name>
</gene>
<keyword evidence="1" id="KW-0812">Transmembrane</keyword>
<dbReference type="EMBL" id="DYVE01000318">
    <property type="protein sequence ID" value="HJG29429.1"/>
    <property type="molecule type" value="Genomic_DNA"/>
</dbReference>
<dbReference type="AlphaFoldDB" id="A0A921ILK6"/>
<evidence type="ECO:0000256" key="1">
    <source>
        <dbReference type="SAM" id="Phobius"/>
    </source>
</evidence>
<dbReference type="Proteomes" id="UP000782880">
    <property type="component" value="Unassembled WGS sequence"/>
</dbReference>
<proteinExistence type="predicted"/>
<reference evidence="2" key="1">
    <citation type="journal article" date="2021" name="PeerJ">
        <title>Extensive microbial diversity within the chicken gut microbiome revealed by metagenomics and culture.</title>
        <authorList>
            <person name="Gilroy R."/>
            <person name="Ravi A."/>
            <person name="Getino M."/>
            <person name="Pursley I."/>
            <person name="Horton D.L."/>
            <person name="Alikhan N.F."/>
            <person name="Baker D."/>
            <person name="Gharbi K."/>
            <person name="Hall N."/>
            <person name="Watson M."/>
            <person name="Adriaenssens E.M."/>
            <person name="Foster-Nyarko E."/>
            <person name="Jarju S."/>
            <person name="Secka A."/>
            <person name="Antonio M."/>
            <person name="Oren A."/>
            <person name="Chaudhuri R.R."/>
            <person name="La Ragione R."/>
            <person name="Hildebrand F."/>
            <person name="Pallen M.J."/>
        </authorList>
    </citation>
    <scope>NUCLEOTIDE SEQUENCE</scope>
    <source>
        <strain evidence="2">ChiBcec21-2208</strain>
    </source>
</reference>
<evidence type="ECO:0000313" key="2">
    <source>
        <dbReference type="EMBL" id="HJG29429.1"/>
    </source>
</evidence>
<reference evidence="2" key="2">
    <citation type="submission" date="2021-09" db="EMBL/GenBank/DDBJ databases">
        <authorList>
            <person name="Gilroy R."/>
        </authorList>
    </citation>
    <scope>NUCLEOTIDE SEQUENCE</scope>
    <source>
        <strain evidence="2">ChiBcec21-2208</strain>
    </source>
</reference>